<sequence length="250" mass="28088">MLEHEYAVAVEQRQEQWWSIFRGTNGLRTTIAFWPGLAQQCIGLKLFRTFGTYFFQQAGVSQPFTVKCITLSIQIATVLVNIVLVDNFGRRPLACWAVTISWVACCVVGVLGVTPDNQAKTYVFVLVACFWNIGMMTCGTVATTFNGEISSQLLRPYTAAFAVGITCVLGVIMDVFVLYMVNANQWNWGLKTSWFYAGIGFPAMVGMWLLIPESKGRSTAELDELFERKIKPWRFSQAETATERLVKSKE</sequence>
<dbReference type="EMBL" id="CADEHS020000159">
    <property type="protein sequence ID" value="CAG9950281.1"/>
    <property type="molecule type" value="Genomic_DNA"/>
</dbReference>
<gene>
    <name evidence="1" type="ORF">CRV2_00017915</name>
</gene>
<reference evidence="1" key="1">
    <citation type="submission" date="2020-04" db="EMBL/GenBank/DDBJ databases">
        <authorList>
            <person name="Broberg M."/>
        </authorList>
    </citation>
    <scope>NUCLEOTIDE SEQUENCE</scope>
</reference>
<reference evidence="1" key="2">
    <citation type="submission" date="2021-10" db="EMBL/GenBank/DDBJ databases">
        <authorList>
            <person name="Piombo E."/>
        </authorList>
    </citation>
    <scope>NUCLEOTIDE SEQUENCE</scope>
</reference>
<organism evidence="1 2">
    <name type="scientific">Clonostachys rosea f. rosea IK726</name>
    <dbReference type="NCBI Taxonomy" id="1349383"/>
    <lineage>
        <taxon>Eukaryota</taxon>
        <taxon>Fungi</taxon>
        <taxon>Dikarya</taxon>
        <taxon>Ascomycota</taxon>
        <taxon>Pezizomycotina</taxon>
        <taxon>Sordariomycetes</taxon>
        <taxon>Hypocreomycetidae</taxon>
        <taxon>Hypocreales</taxon>
        <taxon>Bionectriaceae</taxon>
        <taxon>Clonostachys</taxon>
    </lineage>
</organism>
<proteinExistence type="predicted"/>
<dbReference type="Proteomes" id="UP000836387">
    <property type="component" value="Unassembled WGS sequence"/>
</dbReference>
<name>A0ACA9UAA3_BIOOC</name>
<keyword evidence="2" id="KW-1185">Reference proteome</keyword>
<evidence type="ECO:0000313" key="1">
    <source>
        <dbReference type="EMBL" id="CAG9950281.1"/>
    </source>
</evidence>
<comment type="caution">
    <text evidence="1">The sequence shown here is derived from an EMBL/GenBank/DDBJ whole genome shotgun (WGS) entry which is preliminary data.</text>
</comment>
<evidence type="ECO:0000313" key="2">
    <source>
        <dbReference type="Proteomes" id="UP000836387"/>
    </source>
</evidence>
<accession>A0ACA9UAA3</accession>
<protein>
    <submittedName>
        <fullName evidence="1">Uncharacterized protein</fullName>
    </submittedName>
</protein>